<feature type="region of interest" description="Disordered" evidence="1">
    <location>
        <begin position="1"/>
        <end position="52"/>
    </location>
</feature>
<dbReference type="OrthoDB" id="4188844at2759"/>
<keyword evidence="3" id="KW-1185">Reference proteome</keyword>
<name>A0A6A5Z996_9PLEO</name>
<dbReference type="AlphaFoldDB" id="A0A6A5Z996"/>
<evidence type="ECO:0000313" key="2">
    <source>
        <dbReference type="EMBL" id="KAF2114991.1"/>
    </source>
</evidence>
<proteinExistence type="predicted"/>
<organism evidence="2 3">
    <name type="scientific">Lophiotrema nucula</name>
    <dbReference type="NCBI Taxonomy" id="690887"/>
    <lineage>
        <taxon>Eukaryota</taxon>
        <taxon>Fungi</taxon>
        <taxon>Dikarya</taxon>
        <taxon>Ascomycota</taxon>
        <taxon>Pezizomycotina</taxon>
        <taxon>Dothideomycetes</taxon>
        <taxon>Pleosporomycetidae</taxon>
        <taxon>Pleosporales</taxon>
        <taxon>Lophiotremataceae</taxon>
        <taxon>Lophiotrema</taxon>
    </lineage>
</organism>
<reference evidence="2" key="1">
    <citation type="journal article" date="2020" name="Stud. Mycol.">
        <title>101 Dothideomycetes genomes: a test case for predicting lifestyles and emergence of pathogens.</title>
        <authorList>
            <person name="Haridas S."/>
            <person name="Albert R."/>
            <person name="Binder M."/>
            <person name="Bloem J."/>
            <person name="Labutti K."/>
            <person name="Salamov A."/>
            <person name="Andreopoulos B."/>
            <person name="Baker S."/>
            <person name="Barry K."/>
            <person name="Bills G."/>
            <person name="Bluhm B."/>
            <person name="Cannon C."/>
            <person name="Castanera R."/>
            <person name="Culley D."/>
            <person name="Daum C."/>
            <person name="Ezra D."/>
            <person name="Gonzalez J."/>
            <person name="Henrissat B."/>
            <person name="Kuo A."/>
            <person name="Liang C."/>
            <person name="Lipzen A."/>
            <person name="Lutzoni F."/>
            <person name="Magnuson J."/>
            <person name="Mondo S."/>
            <person name="Nolan M."/>
            <person name="Ohm R."/>
            <person name="Pangilinan J."/>
            <person name="Park H.-J."/>
            <person name="Ramirez L."/>
            <person name="Alfaro M."/>
            <person name="Sun H."/>
            <person name="Tritt A."/>
            <person name="Yoshinaga Y."/>
            <person name="Zwiers L.-H."/>
            <person name="Turgeon B."/>
            <person name="Goodwin S."/>
            <person name="Spatafora J."/>
            <person name="Crous P."/>
            <person name="Grigoriev I."/>
        </authorList>
    </citation>
    <scope>NUCLEOTIDE SEQUENCE</scope>
    <source>
        <strain evidence="2">CBS 627.86</strain>
    </source>
</reference>
<dbReference type="Proteomes" id="UP000799770">
    <property type="component" value="Unassembled WGS sequence"/>
</dbReference>
<accession>A0A6A5Z996</accession>
<evidence type="ECO:0000313" key="3">
    <source>
        <dbReference type="Proteomes" id="UP000799770"/>
    </source>
</evidence>
<gene>
    <name evidence="2" type="ORF">BDV96DRAFT_90765</name>
</gene>
<sequence length="163" mass="18081">MDIRRPPTRAPIPSARRNLFSAPTRRPNPHHMSNPMAPSSLHIPAEEPDTKDELVERNASGEYEIAAPMTNLKAGPAASLRGGDIDEEAGEADFRFNGGKKSKEVIAEHESQLIALYGKRNEHWDTAGLMNEIKAALQSSLEKRVQSLEHDRWMFEGEGKSKG</sequence>
<protein>
    <submittedName>
        <fullName evidence="2">Uncharacterized protein</fullName>
    </submittedName>
</protein>
<evidence type="ECO:0000256" key="1">
    <source>
        <dbReference type="SAM" id="MobiDB-lite"/>
    </source>
</evidence>
<dbReference type="EMBL" id="ML977324">
    <property type="protein sequence ID" value="KAF2114991.1"/>
    <property type="molecule type" value="Genomic_DNA"/>
</dbReference>